<sequence length="87" mass="9908">KPKPQRLYRQARSKSNSLVNGRRFSAVCKSSPVDLGSLIRSRLQTLDMTQGAYSEVKRRRNMLSYVITNPSPSEKLRVGDIIYVIQP</sequence>
<protein>
    <submittedName>
        <fullName evidence="1">Uncharacterized protein</fullName>
    </submittedName>
</protein>
<evidence type="ECO:0000313" key="1">
    <source>
        <dbReference type="EMBL" id="CEK99648.1"/>
    </source>
</evidence>
<dbReference type="AlphaFoldDB" id="A0A0B7C364"/>
<feature type="non-terminal residue" evidence="1">
    <location>
        <position position="1"/>
    </location>
</feature>
<name>A0A0B7C364_9EUPU</name>
<reference evidence="1" key="1">
    <citation type="submission" date="2014-12" db="EMBL/GenBank/DDBJ databases">
        <title>Insight into the proteome of Arion vulgaris.</title>
        <authorList>
            <person name="Aradska J."/>
            <person name="Bulat T."/>
            <person name="Smidak R."/>
            <person name="Sarate P."/>
            <person name="Gangsoo J."/>
            <person name="Sialana F."/>
            <person name="Bilban M."/>
            <person name="Lubec G."/>
        </authorList>
    </citation>
    <scope>NUCLEOTIDE SEQUENCE</scope>
    <source>
        <tissue evidence="1">Skin</tissue>
    </source>
</reference>
<proteinExistence type="predicted"/>
<accession>A0A0B7C364</accession>
<gene>
    <name evidence="1" type="primary">ORF221789</name>
</gene>
<dbReference type="EMBL" id="HACG01052777">
    <property type="protein sequence ID" value="CEK99648.1"/>
    <property type="molecule type" value="Transcribed_RNA"/>
</dbReference>
<feature type="non-terminal residue" evidence="1">
    <location>
        <position position="87"/>
    </location>
</feature>
<organism evidence="1">
    <name type="scientific">Arion vulgaris</name>
    <dbReference type="NCBI Taxonomy" id="1028688"/>
    <lineage>
        <taxon>Eukaryota</taxon>
        <taxon>Metazoa</taxon>
        <taxon>Spiralia</taxon>
        <taxon>Lophotrochozoa</taxon>
        <taxon>Mollusca</taxon>
        <taxon>Gastropoda</taxon>
        <taxon>Heterobranchia</taxon>
        <taxon>Euthyneura</taxon>
        <taxon>Panpulmonata</taxon>
        <taxon>Eupulmonata</taxon>
        <taxon>Stylommatophora</taxon>
        <taxon>Helicina</taxon>
        <taxon>Arionoidea</taxon>
        <taxon>Arionidae</taxon>
        <taxon>Arion</taxon>
    </lineage>
</organism>